<reference evidence="10 11" key="1">
    <citation type="journal article" date="2015" name="Nature">
        <title>rRNA introns, odd ribosomes, and small enigmatic genomes across a large radiation of phyla.</title>
        <authorList>
            <person name="Brown C.T."/>
            <person name="Hug L.A."/>
            <person name="Thomas B.C."/>
            <person name="Sharon I."/>
            <person name="Castelle C.J."/>
            <person name="Singh A."/>
            <person name="Wilkins M.J."/>
            <person name="Williams K.H."/>
            <person name="Banfield J.F."/>
        </authorList>
    </citation>
    <scope>NUCLEOTIDE SEQUENCE [LARGE SCALE GENOMIC DNA]</scope>
</reference>
<organism evidence="10 11">
    <name type="scientific">Berkelbacteria bacterium GW2011_GWA2_46_7</name>
    <dbReference type="NCBI Taxonomy" id="1618335"/>
    <lineage>
        <taxon>Bacteria</taxon>
        <taxon>Candidatus Berkelbacteria</taxon>
    </lineage>
</organism>
<keyword evidence="7" id="KW-0239">DNA-directed DNA polymerase</keyword>
<evidence type="ECO:0000256" key="1">
    <source>
        <dbReference type="ARBA" id="ARBA00004496"/>
    </source>
</evidence>
<evidence type="ECO:0000256" key="2">
    <source>
        <dbReference type="ARBA" id="ARBA00010752"/>
    </source>
</evidence>
<dbReference type="EMBL" id="LCMV01000043">
    <property type="protein sequence ID" value="KKU42907.1"/>
    <property type="molecule type" value="Genomic_DNA"/>
</dbReference>
<protein>
    <submittedName>
        <fullName evidence="10">Polymerase III subunit beta protein</fullName>
    </submittedName>
</protein>
<dbReference type="AlphaFoldDB" id="A0A0G1QDL4"/>
<dbReference type="GO" id="GO:0003887">
    <property type="term" value="F:DNA-directed DNA polymerase activity"/>
    <property type="evidence" value="ECO:0007669"/>
    <property type="project" value="UniProtKB-KW"/>
</dbReference>
<dbReference type="GO" id="GO:0005737">
    <property type="term" value="C:cytoplasm"/>
    <property type="evidence" value="ECO:0007669"/>
    <property type="project" value="UniProtKB-SubCell"/>
</dbReference>
<dbReference type="GO" id="GO:0009360">
    <property type="term" value="C:DNA polymerase III complex"/>
    <property type="evidence" value="ECO:0007669"/>
    <property type="project" value="InterPro"/>
</dbReference>
<evidence type="ECO:0000256" key="8">
    <source>
        <dbReference type="ARBA" id="ARBA00023125"/>
    </source>
</evidence>
<dbReference type="SUPFAM" id="SSF55979">
    <property type="entry name" value="DNA clamp"/>
    <property type="match status" value="1"/>
</dbReference>
<comment type="caution">
    <text evidence="10">The sequence shown here is derived from an EMBL/GenBank/DDBJ whole genome shotgun (WGS) entry which is preliminary data.</text>
</comment>
<dbReference type="Pfam" id="PF02768">
    <property type="entry name" value="DNA_pol3_beta_3"/>
    <property type="match status" value="1"/>
</dbReference>
<comment type="subcellular location">
    <subcellularLocation>
        <location evidence="1">Cytoplasm</location>
    </subcellularLocation>
</comment>
<name>A0A0G1QDL4_9BACT</name>
<dbReference type="InterPro" id="IPR046938">
    <property type="entry name" value="DNA_clamp_sf"/>
</dbReference>
<evidence type="ECO:0000256" key="5">
    <source>
        <dbReference type="ARBA" id="ARBA00022695"/>
    </source>
</evidence>
<dbReference type="GO" id="GO:0003677">
    <property type="term" value="F:DNA binding"/>
    <property type="evidence" value="ECO:0007669"/>
    <property type="project" value="UniProtKB-KW"/>
</dbReference>
<evidence type="ECO:0000256" key="3">
    <source>
        <dbReference type="ARBA" id="ARBA00022490"/>
    </source>
</evidence>
<keyword evidence="8" id="KW-0238">DNA-binding</keyword>
<dbReference type="InterPro" id="IPR022635">
    <property type="entry name" value="DNA_polIII_beta_C"/>
</dbReference>
<evidence type="ECO:0000256" key="4">
    <source>
        <dbReference type="ARBA" id="ARBA00022679"/>
    </source>
</evidence>
<evidence type="ECO:0000256" key="6">
    <source>
        <dbReference type="ARBA" id="ARBA00022705"/>
    </source>
</evidence>
<keyword evidence="3" id="KW-0963">Cytoplasm</keyword>
<dbReference type="Proteomes" id="UP000034487">
    <property type="component" value="Unassembled WGS sequence"/>
</dbReference>
<dbReference type="GO" id="GO:0008408">
    <property type="term" value="F:3'-5' exonuclease activity"/>
    <property type="evidence" value="ECO:0007669"/>
    <property type="project" value="InterPro"/>
</dbReference>
<gene>
    <name evidence="10" type="ORF">UX60_C0043G0001</name>
</gene>
<evidence type="ECO:0000259" key="9">
    <source>
        <dbReference type="Pfam" id="PF02768"/>
    </source>
</evidence>
<dbReference type="PANTHER" id="PTHR30478:SF0">
    <property type="entry name" value="BETA SLIDING CLAMP"/>
    <property type="match status" value="1"/>
</dbReference>
<accession>A0A0G1QDL4</accession>
<feature type="domain" description="DNA polymerase III beta sliding clamp C-terminal" evidence="9">
    <location>
        <begin position="15"/>
        <end position="71"/>
    </location>
</feature>
<dbReference type="Gene3D" id="3.10.150.10">
    <property type="entry name" value="DNA Polymerase III, subunit A, domain 2"/>
    <property type="match status" value="1"/>
</dbReference>
<evidence type="ECO:0000313" key="10">
    <source>
        <dbReference type="EMBL" id="KKU42907.1"/>
    </source>
</evidence>
<keyword evidence="6" id="KW-0235">DNA replication</keyword>
<sequence length="73" mass="7848">VSPTIGENSNELRLASPVAEPLTISLNAQYLVDGLGAVEGDAKVGFIDAKSPITVESIKKDEYLYLLMPLRSE</sequence>
<dbReference type="GO" id="GO:0006271">
    <property type="term" value="P:DNA strand elongation involved in DNA replication"/>
    <property type="evidence" value="ECO:0007669"/>
    <property type="project" value="TreeGrafter"/>
</dbReference>
<comment type="similarity">
    <text evidence="2">Belongs to the beta sliding clamp family.</text>
</comment>
<dbReference type="InterPro" id="IPR001001">
    <property type="entry name" value="DNA_polIII_beta"/>
</dbReference>
<keyword evidence="5" id="KW-0548">Nucleotidyltransferase</keyword>
<keyword evidence="4" id="KW-0808">Transferase</keyword>
<evidence type="ECO:0000256" key="7">
    <source>
        <dbReference type="ARBA" id="ARBA00022932"/>
    </source>
</evidence>
<feature type="non-terminal residue" evidence="10">
    <location>
        <position position="1"/>
    </location>
</feature>
<dbReference type="PANTHER" id="PTHR30478">
    <property type="entry name" value="DNA POLYMERASE III SUBUNIT BETA"/>
    <property type="match status" value="1"/>
</dbReference>
<evidence type="ECO:0000313" key="11">
    <source>
        <dbReference type="Proteomes" id="UP000034487"/>
    </source>
</evidence>
<proteinExistence type="inferred from homology"/>